<feature type="transmembrane region" description="Helical" evidence="2">
    <location>
        <begin position="82"/>
        <end position="102"/>
    </location>
</feature>
<keyword evidence="4" id="KW-1185">Reference proteome</keyword>
<dbReference type="Proteomes" id="UP000019116">
    <property type="component" value="Chromosome 3D"/>
</dbReference>
<dbReference type="Gramene" id="TraesCS3D02G185600.1">
    <property type="protein sequence ID" value="TraesCS3D02G185600.1"/>
    <property type="gene ID" value="TraesCS3D02G185600"/>
</dbReference>
<proteinExistence type="predicted"/>
<protein>
    <submittedName>
        <fullName evidence="3">Uncharacterized protein</fullName>
    </submittedName>
</protein>
<gene>
    <name evidence="3" type="primary">LOC123074449</name>
</gene>
<dbReference type="Gramene" id="TraesCS3D03G0403700.1">
    <property type="protein sequence ID" value="TraesCS3D03G0403700.1.CDS"/>
    <property type="gene ID" value="TraesCS3D03G0403700"/>
</dbReference>
<keyword evidence="2" id="KW-0812">Transmembrane</keyword>
<evidence type="ECO:0000256" key="2">
    <source>
        <dbReference type="SAM" id="Phobius"/>
    </source>
</evidence>
<reference evidence="3" key="2">
    <citation type="submission" date="2018-10" db="UniProtKB">
        <authorList>
            <consortium name="EnsemblPlants"/>
        </authorList>
    </citation>
    <scope>IDENTIFICATION</scope>
</reference>
<name>A0A3B6GRE4_WHEAT</name>
<dbReference type="Gramene" id="TraesLDM3D03G01859750.1">
    <property type="protein sequence ID" value="TraesLDM3D03G01859750.1"/>
    <property type="gene ID" value="TraesLDM3D03G01859750"/>
</dbReference>
<reference evidence="3" key="1">
    <citation type="submission" date="2018-08" db="EMBL/GenBank/DDBJ databases">
        <authorList>
            <person name="Rossello M."/>
        </authorList>
    </citation>
    <scope>NUCLEOTIDE SEQUENCE [LARGE SCALE GENOMIC DNA]</scope>
    <source>
        <strain evidence="3">cv. Chinese Spring</strain>
    </source>
</reference>
<feature type="region of interest" description="Disordered" evidence="1">
    <location>
        <begin position="103"/>
        <end position="146"/>
    </location>
</feature>
<evidence type="ECO:0000313" key="4">
    <source>
        <dbReference type="Proteomes" id="UP000019116"/>
    </source>
</evidence>
<dbReference type="Gramene" id="TraesWEE_scaffold_049451_01G000100.1">
    <property type="protein sequence ID" value="TraesWEE_scaffold_049451_01G000100.1"/>
    <property type="gene ID" value="TraesWEE_scaffold_049451_01G000100"/>
</dbReference>
<evidence type="ECO:0000313" key="3">
    <source>
        <dbReference type="EnsemblPlants" id="TraesCS3D02G185600.1"/>
    </source>
</evidence>
<keyword evidence="2" id="KW-1133">Transmembrane helix</keyword>
<dbReference type="Gramene" id="TraesCAD_scaffold_055724_01G000100.1">
    <property type="protein sequence ID" value="TraesCAD_scaffold_055724_01G000100.1"/>
    <property type="gene ID" value="TraesCAD_scaffold_055724_01G000100"/>
</dbReference>
<evidence type="ECO:0000256" key="1">
    <source>
        <dbReference type="SAM" id="MobiDB-lite"/>
    </source>
</evidence>
<feature type="compositionally biased region" description="Basic and acidic residues" evidence="1">
    <location>
        <begin position="108"/>
        <end position="124"/>
    </location>
</feature>
<sequence length="175" mass="19355">MPPLATRRTRARMSRRSLYKAATVHKSNRPRGEAKQRSTTHLCLHSHARARKRERERERIPGSVALGNVMAQPRQQQRQRRLIAALLVLLSLCCLARLGAAASAARTDPGRKDGAATALDKAESQEEEAAPGFTVTTVQEQGRGRGPVRVVMEVDIEDYPRYGANGRHNPEGPHP</sequence>
<dbReference type="OrthoDB" id="703312at2759"/>
<dbReference type="Gramene" id="TraesROB_scaffold_113314_01G000100.1">
    <property type="protein sequence ID" value="TraesROB_scaffold_113314_01G000100.1"/>
    <property type="gene ID" value="TraesROB_scaffold_113314_01G000100"/>
</dbReference>
<dbReference type="EnsemblPlants" id="TraesCS3D02G185600.1">
    <property type="protein sequence ID" value="TraesCS3D02G185600.1"/>
    <property type="gene ID" value="TraesCS3D02G185600"/>
</dbReference>
<accession>A0A3B6GRE4</accession>
<keyword evidence="2" id="KW-0472">Membrane</keyword>
<organism evidence="3">
    <name type="scientific">Triticum aestivum</name>
    <name type="common">Wheat</name>
    <dbReference type="NCBI Taxonomy" id="4565"/>
    <lineage>
        <taxon>Eukaryota</taxon>
        <taxon>Viridiplantae</taxon>
        <taxon>Streptophyta</taxon>
        <taxon>Embryophyta</taxon>
        <taxon>Tracheophyta</taxon>
        <taxon>Spermatophyta</taxon>
        <taxon>Magnoliopsida</taxon>
        <taxon>Liliopsida</taxon>
        <taxon>Poales</taxon>
        <taxon>Poaceae</taxon>
        <taxon>BOP clade</taxon>
        <taxon>Pooideae</taxon>
        <taxon>Triticodae</taxon>
        <taxon>Triticeae</taxon>
        <taxon>Triticinae</taxon>
        <taxon>Triticum</taxon>
    </lineage>
</organism>
<dbReference type="Gramene" id="TraesCLE_scaffold_063032_01G000100.1">
    <property type="protein sequence ID" value="TraesCLE_scaffold_063032_01G000100.1"/>
    <property type="gene ID" value="TraesCLE_scaffold_063032_01G000100"/>
</dbReference>
<dbReference type="Gramene" id="TraesLAC3D03G01802840.2">
    <property type="protein sequence ID" value="TraesLAC3D03G01802840.2"/>
    <property type="gene ID" value="TraesLAC3D03G01802840"/>
</dbReference>
<dbReference type="AlphaFoldDB" id="A0A3B6GRE4"/>